<sequence length="57" mass="6093">MVTLVLCGIGVAVTVTSHDRRYLLAVVVLGALTVLRIGYAVRLRLADGSWTAPSDRP</sequence>
<proteinExistence type="predicted"/>
<evidence type="ECO:0000313" key="3">
    <source>
        <dbReference type="Proteomes" id="UP000612808"/>
    </source>
</evidence>
<gene>
    <name evidence="2" type="ORF">Aru02nite_24050</name>
</gene>
<keyword evidence="1" id="KW-1133">Transmembrane helix</keyword>
<reference evidence="2" key="1">
    <citation type="submission" date="2021-01" db="EMBL/GenBank/DDBJ databases">
        <title>Whole genome shotgun sequence of Actinocatenispora rupis NBRC 107355.</title>
        <authorList>
            <person name="Komaki H."/>
            <person name="Tamura T."/>
        </authorList>
    </citation>
    <scope>NUCLEOTIDE SEQUENCE</scope>
    <source>
        <strain evidence="2">NBRC 107355</strain>
    </source>
</reference>
<dbReference type="Proteomes" id="UP000612808">
    <property type="component" value="Unassembled WGS sequence"/>
</dbReference>
<keyword evidence="1" id="KW-0472">Membrane</keyword>
<evidence type="ECO:0000256" key="1">
    <source>
        <dbReference type="SAM" id="Phobius"/>
    </source>
</evidence>
<name>A0A8J3IWY2_9ACTN</name>
<organism evidence="2 3">
    <name type="scientific">Actinocatenispora rupis</name>
    <dbReference type="NCBI Taxonomy" id="519421"/>
    <lineage>
        <taxon>Bacteria</taxon>
        <taxon>Bacillati</taxon>
        <taxon>Actinomycetota</taxon>
        <taxon>Actinomycetes</taxon>
        <taxon>Micromonosporales</taxon>
        <taxon>Micromonosporaceae</taxon>
        <taxon>Actinocatenispora</taxon>
    </lineage>
</organism>
<protein>
    <submittedName>
        <fullName evidence="2">Uncharacterized protein</fullName>
    </submittedName>
</protein>
<feature type="transmembrane region" description="Helical" evidence="1">
    <location>
        <begin position="22"/>
        <end position="41"/>
    </location>
</feature>
<evidence type="ECO:0000313" key="2">
    <source>
        <dbReference type="EMBL" id="GID11516.1"/>
    </source>
</evidence>
<accession>A0A8J3IWY2</accession>
<dbReference type="EMBL" id="BOMB01000012">
    <property type="protein sequence ID" value="GID11516.1"/>
    <property type="molecule type" value="Genomic_DNA"/>
</dbReference>
<dbReference type="AlphaFoldDB" id="A0A8J3IWY2"/>
<keyword evidence="1" id="KW-0812">Transmembrane</keyword>
<comment type="caution">
    <text evidence="2">The sequence shown here is derived from an EMBL/GenBank/DDBJ whole genome shotgun (WGS) entry which is preliminary data.</text>
</comment>
<keyword evidence="3" id="KW-1185">Reference proteome</keyword>